<evidence type="ECO:0000313" key="1">
    <source>
        <dbReference type="EMBL" id="PPE04018.1"/>
    </source>
</evidence>
<gene>
    <name evidence="1" type="ORF">HCUR_00553</name>
</gene>
<dbReference type="AlphaFoldDB" id="A0A2S5R9M8"/>
<reference evidence="1 2" key="1">
    <citation type="submission" date="2017-11" db="EMBL/GenBank/DDBJ databases">
        <title>Comparative genomic analysis of Holospora spp., intranuclear symbionts of paramecia.</title>
        <authorList>
            <person name="Garushyants S.K."/>
            <person name="Beliavskaya A."/>
            <person name="Malko D.B."/>
            <person name="Logacheva M.D."/>
            <person name="Rautian M.S."/>
            <person name="Gelfand M.S."/>
        </authorList>
    </citation>
    <scope>NUCLEOTIDE SEQUENCE [LARGE SCALE GENOMIC DNA]</scope>
    <source>
        <strain evidence="2">02AZ16</strain>
    </source>
</reference>
<accession>A0A2S5R9M8</accession>
<dbReference type="EMBL" id="PHHC01000079">
    <property type="protein sequence ID" value="PPE04018.1"/>
    <property type="molecule type" value="Genomic_DNA"/>
</dbReference>
<sequence length="49" mass="5657">MSKGSLDYLTHVLLLSIKNLKSEILSIKFFTFGEVYEERINDIVPEILV</sequence>
<keyword evidence="2" id="KW-1185">Reference proteome</keyword>
<name>A0A2S5R9M8_9PROT</name>
<comment type="caution">
    <text evidence="1">The sequence shown here is derived from an EMBL/GenBank/DDBJ whole genome shotgun (WGS) entry which is preliminary data.</text>
</comment>
<dbReference type="Proteomes" id="UP000239425">
    <property type="component" value="Unassembled WGS sequence"/>
</dbReference>
<organism evidence="1 2">
    <name type="scientific">Holospora curviuscula</name>
    <dbReference type="NCBI Taxonomy" id="1082868"/>
    <lineage>
        <taxon>Bacteria</taxon>
        <taxon>Pseudomonadati</taxon>
        <taxon>Pseudomonadota</taxon>
        <taxon>Alphaproteobacteria</taxon>
        <taxon>Holosporales</taxon>
        <taxon>Holosporaceae</taxon>
        <taxon>Holospora</taxon>
    </lineage>
</organism>
<protein>
    <submittedName>
        <fullName evidence="1">Uncharacterized protein</fullName>
    </submittedName>
</protein>
<proteinExistence type="predicted"/>
<evidence type="ECO:0000313" key="2">
    <source>
        <dbReference type="Proteomes" id="UP000239425"/>
    </source>
</evidence>